<reference evidence="2" key="1">
    <citation type="journal article" date="2014" name="Int. J. Syst. Evol. Microbiol.">
        <title>Complete genome sequence of Corynebacterium casei LMG S-19264T (=DSM 44701T), isolated from a smear-ripened cheese.</title>
        <authorList>
            <consortium name="US DOE Joint Genome Institute (JGI-PGF)"/>
            <person name="Walter F."/>
            <person name="Albersmeier A."/>
            <person name="Kalinowski J."/>
            <person name="Ruckert C."/>
        </authorList>
    </citation>
    <scope>NUCLEOTIDE SEQUENCE</scope>
    <source>
        <strain evidence="2">KCTC 23430</strain>
    </source>
</reference>
<evidence type="ECO:0000313" key="2">
    <source>
        <dbReference type="EMBL" id="GHD26567.1"/>
    </source>
</evidence>
<organism evidence="2 3">
    <name type="scientific">Parahalioglobus pacificus</name>
    <dbReference type="NCBI Taxonomy" id="930806"/>
    <lineage>
        <taxon>Bacteria</taxon>
        <taxon>Pseudomonadati</taxon>
        <taxon>Pseudomonadota</taxon>
        <taxon>Gammaproteobacteria</taxon>
        <taxon>Cellvibrionales</taxon>
        <taxon>Halieaceae</taxon>
        <taxon>Parahalioglobus</taxon>
    </lineage>
</organism>
<proteinExistence type="predicted"/>
<dbReference type="AlphaFoldDB" id="A0A918XD03"/>
<sequence length="110" mass="11218">MKKIAITLVGVLAAGAAVTAMAGKTDSEQLTACVAGIEAIYGDDARTKLRGVKNVRSGTKMRIKTMPADGDSLMVTCVAAKDGTVVLTDSDGVALTAPAYNTADKVSLND</sequence>
<dbReference type="Proteomes" id="UP000644693">
    <property type="component" value="Unassembled WGS sequence"/>
</dbReference>
<name>A0A918XD03_9GAMM</name>
<comment type="caution">
    <text evidence="2">The sequence shown here is derived from an EMBL/GenBank/DDBJ whole genome shotgun (WGS) entry which is preliminary data.</text>
</comment>
<dbReference type="RefSeq" id="WP_189474595.1">
    <property type="nucleotide sequence ID" value="NZ_BMYM01000001.1"/>
</dbReference>
<feature type="signal peptide" evidence="1">
    <location>
        <begin position="1"/>
        <end position="22"/>
    </location>
</feature>
<accession>A0A918XD03</accession>
<keyword evidence="1" id="KW-0732">Signal</keyword>
<dbReference type="EMBL" id="BMYM01000001">
    <property type="protein sequence ID" value="GHD26567.1"/>
    <property type="molecule type" value="Genomic_DNA"/>
</dbReference>
<reference evidence="2" key="2">
    <citation type="submission" date="2020-09" db="EMBL/GenBank/DDBJ databases">
        <authorList>
            <person name="Sun Q."/>
            <person name="Kim S."/>
        </authorList>
    </citation>
    <scope>NUCLEOTIDE SEQUENCE</scope>
    <source>
        <strain evidence="2">KCTC 23430</strain>
    </source>
</reference>
<feature type="chain" id="PRO_5037482881" evidence="1">
    <location>
        <begin position="23"/>
        <end position="110"/>
    </location>
</feature>
<evidence type="ECO:0000256" key="1">
    <source>
        <dbReference type="SAM" id="SignalP"/>
    </source>
</evidence>
<evidence type="ECO:0000313" key="3">
    <source>
        <dbReference type="Proteomes" id="UP000644693"/>
    </source>
</evidence>
<keyword evidence="3" id="KW-1185">Reference proteome</keyword>
<protein>
    <submittedName>
        <fullName evidence="2">Uncharacterized protein</fullName>
    </submittedName>
</protein>
<gene>
    <name evidence="2" type="ORF">GCM10007053_03630</name>
</gene>